<name>A0A0U4J4B7_9LAMI</name>
<sequence length="84" mass="9493">MEDQCQHPTIVQMVANQLYLRSNLSQDVQAHYGDLQRSAVFHRQFAYGNHTNAVLQYPVTFRATKDLSLISANVSPVFVQAPSE</sequence>
<feature type="non-terminal residue" evidence="1">
    <location>
        <position position="84"/>
    </location>
</feature>
<protein>
    <submittedName>
        <fullName evidence="1">Solute carrier family 25 (Mitochondrial adenine nucleotide translocator), member 4/5/6/31</fullName>
    </submittedName>
</protein>
<dbReference type="AlphaFoldDB" id="A0A0U4J4B7"/>
<proteinExistence type="evidence at transcript level"/>
<reference evidence="1" key="1">
    <citation type="journal article" date="2015" name="Plant Physiol. Biochem.">
        <title>Sexually different morphological, physiological and molecular responses of Fraxinus mandshurica flowers to floral development and chilling stress.</title>
        <authorList>
            <person name="Zhu Z."/>
            <person name="Qi F."/>
            <person name="Yan C."/>
            <person name="Zhan Y."/>
        </authorList>
    </citation>
    <scope>NUCLEOTIDE SEQUENCE</scope>
</reference>
<evidence type="ECO:0000313" key="1">
    <source>
        <dbReference type="EMBL" id="ALY05854.1"/>
    </source>
</evidence>
<accession>A0A0U4J4B7</accession>
<dbReference type="EMBL" id="KT834992">
    <property type="protein sequence ID" value="ALY05854.1"/>
    <property type="molecule type" value="mRNA"/>
</dbReference>
<gene>
    <name evidence="1" type="primary">SLC25A4S</name>
</gene>
<organism evidence="1">
    <name type="scientific">Fraxinus mandshurica</name>
    <dbReference type="NCBI Taxonomy" id="56029"/>
    <lineage>
        <taxon>Eukaryota</taxon>
        <taxon>Viridiplantae</taxon>
        <taxon>Streptophyta</taxon>
        <taxon>Embryophyta</taxon>
        <taxon>Tracheophyta</taxon>
        <taxon>Spermatophyta</taxon>
        <taxon>Magnoliopsida</taxon>
        <taxon>eudicotyledons</taxon>
        <taxon>Gunneridae</taxon>
        <taxon>Pentapetalae</taxon>
        <taxon>asterids</taxon>
        <taxon>lamiids</taxon>
        <taxon>Lamiales</taxon>
        <taxon>Oleaceae</taxon>
        <taxon>Oleeae</taxon>
        <taxon>Fraxinus</taxon>
    </lineage>
</organism>